<dbReference type="InterPro" id="IPR043502">
    <property type="entry name" value="DNA/RNA_pol_sf"/>
</dbReference>
<dbReference type="EMBL" id="JAVFWL010000001">
    <property type="protein sequence ID" value="KAK6730118.1"/>
    <property type="molecule type" value="Genomic_DNA"/>
</dbReference>
<proteinExistence type="predicted"/>
<dbReference type="PANTHER" id="PTHR47027:SF20">
    <property type="entry name" value="REVERSE TRANSCRIPTASE-LIKE PROTEIN WITH RNA-DIRECTED DNA POLYMERASE DOMAIN"/>
    <property type="match status" value="1"/>
</dbReference>
<protein>
    <recommendedName>
        <fullName evidence="3">Reverse transcriptase domain-containing protein</fullName>
    </recommendedName>
</protein>
<evidence type="ECO:0008006" key="3">
    <source>
        <dbReference type="Google" id="ProtNLM"/>
    </source>
</evidence>
<keyword evidence="2" id="KW-1185">Reference proteome</keyword>
<dbReference type="SUPFAM" id="SSF56672">
    <property type="entry name" value="DNA/RNA polymerases"/>
    <property type="match status" value="1"/>
</dbReference>
<name>A0ABR1BXK5_NECAM</name>
<organism evidence="1 2">
    <name type="scientific">Necator americanus</name>
    <name type="common">Human hookworm</name>
    <dbReference type="NCBI Taxonomy" id="51031"/>
    <lineage>
        <taxon>Eukaryota</taxon>
        <taxon>Metazoa</taxon>
        <taxon>Ecdysozoa</taxon>
        <taxon>Nematoda</taxon>
        <taxon>Chromadorea</taxon>
        <taxon>Rhabditida</taxon>
        <taxon>Rhabditina</taxon>
        <taxon>Rhabditomorpha</taxon>
        <taxon>Strongyloidea</taxon>
        <taxon>Ancylostomatidae</taxon>
        <taxon>Bunostominae</taxon>
        <taxon>Necator</taxon>
    </lineage>
</organism>
<evidence type="ECO:0000313" key="1">
    <source>
        <dbReference type="EMBL" id="KAK6730118.1"/>
    </source>
</evidence>
<accession>A0ABR1BXK5</accession>
<reference evidence="1 2" key="1">
    <citation type="submission" date="2023-08" db="EMBL/GenBank/DDBJ databases">
        <title>A Necator americanus chromosomal reference genome.</title>
        <authorList>
            <person name="Ilik V."/>
            <person name="Petrzelkova K.J."/>
            <person name="Pardy F."/>
            <person name="Fuh T."/>
            <person name="Niatou-Singa F.S."/>
            <person name="Gouil Q."/>
            <person name="Baker L."/>
            <person name="Ritchie M.E."/>
            <person name="Jex A.R."/>
            <person name="Gazzola D."/>
            <person name="Li H."/>
            <person name="Toshio Fujiwara R."/>
            <person name="Zhan B."/>
            <person name="Aroian R.V."/>
            <person name="Pafco B."/>
            <person name="Schwarz E.M."/>
        </authorList>
    </citation>
    <scope>NUCLEOTIDE SEQUENCE [LARGE SCALE GENOMIC DNA]</scope>
    <source>
        <strain evidence="1 2">Aroian</strain>
        <tissue evidence="1">Whole animal</tissue>
    </source>
</reference>
<dbReference type="PANTHER" id="PTHR47027">
    <property type="entry name" value="REVERSE TRANSCRIPTASE DOMAIN-CONTAINING PROTEIN"/>
    <property type="match status" value="1"/>
</dbReference>
<gene>
    <name evidence="1" type="primary">Necator_chrI.g3030</name>
    <name evidence="1" type="ORF">RB195_006901</name>
</gene>
<evidence type="ECO:0000313" key="2">
    <source>
        <dbReference type="Proteomes" id="UP001303046"/>
    </source>
</evidence>
<dbReference type="Proteomes" id="UP001303046">
    <property type="component" value="Unassembled WGS sequence"/>
</dbReference>
<comment type="caution">
    <text evidence="1">The sequence shown here is derived from an EMBL/GenBank/DDBJ whole genome shotgun (WGS) entry which is preliminary data.</text>
</comment>
<sequence length="121" mass="14029">MYKVLERVILDRLIKHREETTRDEQACFRPGRSTIDQVFIVKRVIWRQYSKPMQLAFLDFKAVFDFSHRARLLNARCADAVPRKFFGLLDHMNQQTIAAVATPAGCTTPFEVVTGVRGSKW</sequence>